<dbReference type="Proteomes" id="UP000557717">
    <property type="component" value="Unassembled WGS sequence"/>
</dbReference>
<evidence type="ECO:0000256" key="1">
    <source>
        <dbReference type="SAM" id="Phobius"/>
    </source>
</evidence>
<gene>
    <name evidence="2" type="ORF">HNR46_002029</name>
</gene>
<comment type="caution">
    <text evidence="2">The sequence shown here is derived from an EMBL/GenBank/DDBJ whole genome shotgun (WGS) entry which is preliminary data.</text>
</comment>
<evidence type="ECO:0000313" key="2">
    <source>
        <dbReference type="EMBL" id="MBB5351790.1"/>
    </source>
</evidence>
<dbReference type="EMBL" id="JACHFD010000008">
    <property type="protein sequence ID" value="MBB5351790.1"/>
    <property type="molecule type" value="Genomic_DNA"/>
</dbReference>
<evidence type="ECO:0000313" key="3">
    <source>
        <dbReference type="Proteomes" id="UP000557717"/>
    </source>
</evidence>
<sequence>MDDLDHIERRLRESLVPRGFTDRGVQELNALIDGLAGEEESTSSRRWIWVTGMAAAVVGAAGLAWNAMPARPVPLVVRTAPQPGIQLVSTSEGVVSAERAGDWLAEEDGSLLEGWHVRVVNEERFHDEATGQTVRVLHPRDEWVMMPVSTF</sequence>
<accession>A0A840VD21</accession>
<dbReference type="RefSeq" id="WP_184018258.1">
    <property type="nucleotide sequence ID" value="NZ_JACHFD010000008.1"/>
</dbReference>
<keyword evidence="1" id="KW-0472">Membrane</keyword>
<name>A0A840VD21_9BACT</name>
<dbReference type="AlphaFoldDB" id="A0A840VD21"/>
<reference evidence="2 3" key="1">
    <citation type="submission" date="2020-08" db="EMBL/GenBank/DDBJ databases">
        <title>Genomic Encyclopedia of Type Strains, Phase IV (KMG-IV): sequencing the most valuable type-strain genomes for metagenomic binning, comparative biology and taxonomic classification.</title>
        <authorList>
            <person name="Goeker M."/>
        </authorList>
    </citation>
    <scope>NUCLEOTIDE SEQUENCE [LARGE SCALE GENOMIC DNA]</scope>
    <source>
        <strain evidence="2 3">YC6886</strain>
    </source>
</reference>
<keyword evidence="3" id="KW-1185">Reference proteome</keyword>
<keyword evidence="1" id="KW-0812">Transmembrane</keyword>
<proteinExistence type="predicted"/>
<organism evidence="2 3">
    <name type="scientific">Haloferula luteola</name>
    <dbReference type="NCBI Taxonomy" id="595692"/>
    <lineage>
        <taxon>Bacteria</taxon>
        <taxon>Pseudomonadati</taxon>
        <taxon>Verrucomicrobiota</taxon>
        <taxon>Verrucomicrobiia</taxon>
        <taxon>Verrucomicrobiales</taxon>
        <taxon>Verrucomicrobiaceae</taxon>
        <taxon>Haloferula</taxon>
    </lineage>
</organism>
<keyword evidence="1" id="KW-1133">Transmembrane helix</keyword>
<feature type="transmembrane region" description="Helical" evidence="1">
    <location>
        <begin position="47"/>
        <end position="68"/>
    </location>
</feature>
<protein>
    <submittedName>
        <fullName evidence="2">Uncharacterized protein</fullName>
    </submittedName>
</protein>